<keyword evidence="3" id="KW-1185">Reference proteome</keyword>
<feature type="domain" description="PD(D/E)XK endonuclease" evidence="1">
    <location>
        <begin position="146"/>
        <end position="222"/>
    </location>
</feature>
<proteinExistence type="predicted"/>
<dbReference type="Gene3D" id="3.40.1350.10">
    <property type="match status" value="1"/>
</dbReference>
<organism evidence="2 3">
    <name type="scientific">Isoptericola chiayiensis</name>
    <dbReference type="NCBI Taxonomy" id="579446"/>
    <lineage>
        <taxon>Bacteria</taxon>
        <taxon>Bacillati</taxon>
        <taxon>Actinomycetota</taxon>
        <taxon>Actinomycetes</taxon>
        <taxon>Micrococcales</taxon>
        <taxon>Promicromonosporaceae</taxon>
        <taxon>Isoptericola</taxon>
    </lineage>
</organism>
<dbReference type="Proteomes" id="UP001500956">
    <property type="component" value="Unassembled WGS sequence"/>
</dbReference>
<protein>
    <recommendedName>
        <fullName evidence="1">PD(D/E)XK endonuclease domain-containing protein</fullName>
    </recommendedName>
</protein>
<gene>
    <name evidence="2" type="ORF">GCM10023216_16650</name>
</gene>
<evidence type="ECO:0000313" key="3">
    <source>
        <dbReference type="Proteomes" id="UP001500956"/>
    </source>
</evidence>
<dbReference type="InterPro" id="IPR011856">
    <property type="entry name" value="tRNA_endonuc-like_dom_sf"/>
</dbReference>
<reference evidence="3" key="1">
    <citation type="journal article" date="2019" name="Int. J. Syst. Evol. Microbiol.">
        <title>The Global Catalogue of Microorganisms (GCM) 10K type strain sequencing project: providing services to taxonomists for standard genome sequencing and annotation.</title>
        <authorList>
            <consortium name="The Broad Institute Genomics Platform"/>
            <consortium name="The Broad Institute Genome Sequencing Center for Infectious Disease"/>
            <person name="Wu L."/>
            <person name="Ma J."/>
        </authorList>
    </citation>
    <scope>NUCLEOTIDE SEQUENCE [LARGE SCALE GENOMIC DNA]</scope>
    <source>
        <strain evidence="3">JCM 18063</strain>
    </source>
</reference>
<sequence>MAAQRRYSDEQLEHAVSAGTSWRGTLRLLGLSATSASAIRSVRAHADRLGLDYGHFTGSRRWSDADLEEALVGATDWEDAARRLGLRGGSRVAVVKRHAARLGLDGGSSWSPRHVPAPPPAAPDLANLHRAGPQLAAAWFTLCGRDVCWPLEPCRYDLVVDVAGRTRRIQVKTTVTRAGSTWQVFLSSGGSDRKVYSPDEIDDFFLIDGDLQYYLVPIEAVRGMHAIHLSAYEDYRLPQLPAPDAT</sequence>
<evidence type="ECO:0000259" key="1">
    <source>
        <dbReference type="Pfam" id="PF11645"/>
    </source>
</evidence>
<name>A0ABP8YEN4_9MICO</name>
<dbReference type="Pfam" id="PF11645">
    <property type="entry name" value="PDDEXK_5"/>
    <property type="match status" value="1"/>
</dbReference>
<dbReference type="InterPro" id="IPR021671">
    <property type="entry name" value="PD(D/E)XK_Endonuc"/>
</dbReference>
<dbReference type="EMBL" id="BAABID010000008">
    <property type="protein sequence ID" value="GAA4726648.1"/>
    <property type="molecule type" value="Genomic_DNA"/>
</dbReference>
<comment type="caution">
    <text evidence="2">The sequence shown here is derived from an EMBL/GenBank/DDBJ whole genome shotgun (WGS) entry which is preliminary data.</text>
</comment>
<evidence type="ECO:0000313" key="2">
    <source>
        <dbReference type="EMBL" id="GAA4726648.1"/>
    </source>
</evidence>
<accession>A0ABP8YEN4</accession>
<dbReference type="RefSeq" id="WP_172149482.1">
    <property type="nucleotide sequence ID" value="NZ_BAABID010000008.1"/>
</dbReference>